<gene>
    <name evidence="1" type="ORF">DBX24_02645</name>
</gene>
<sequence length="156" mass="18230">MATIKKLQTIFSQKGMSTEERHEVIYNFTGGRTESSRELSVQELEDLCNALQGIKKSKSKLISECLKILEAEGIHRPDEPVCEEINGRFLPNQWYHLNRWMLTHSVYKKPLAFHTIEQLEVLRRQLYKLAENNKKSAKKATTKAWWREGVKNKTLN</sequence>
<dbReference type="Proteomes" id="UP000464318">
    <property type="component" value="Chromosome"/>
</dbReference>
<dbReference type="AlphaFoldDB" id="A0A6P1QTN6"/>
<reference evidence="1 2" key="1">
    <citation type="submission" date="2018-04" db="EMBL/GenBank/DDBJ databases">
        <title>Characteristic and Complete Genome Sequencing of A Novel Member of Infective Endocarditis Causative Bacteria: Bergeyella cardium QL-PH.</title>
        <authorList>
            <person name="Pan H."/>
            <person name="Sun E."/>
            <person name="Zhang Y."/>
        </authorList>
    </citation>
    <scope>NUCLEOTIDE SEQUENCE [LARGE SCALE GENOMIC DNA]</scope>
    <source>
        <strain evidence="1 2">HPQL</strain>
    </source>
</reference>
<dbReference type="KEGG" id="bcad:DBX24_02645"/>
<keyword evidence="2" id="KW-1185">Reference proteome</keyword>
<proteinExistence type="predicted"/>
<dbReference type="OrthoDB" id="1451383at2"/>
<dbReference type="RefSeq" id="WP_160223901.1">
    <property type="nucleotide sequence ID" value="NZ_CP029149.1"/>
</dbReference>
<evidence type="ECO:0000313" key="2">
    <source>
        <dbReference type="Proteomes" id="UP000464318"/>
    </source>
</evidence>
<protein>
    <submittedName>
        <fullName evidence="1">Uncharacterized protein</fullName>
    </submittedName>
</protein>
<accession>A0A6P1QTN6</accession>
<evidence type="ECO:0000313" key="1">
    <source>
        <dbReference type="EMBL" id="QHN64868.1"/>
    </source>
</evidence>
<dbReference type="EMBL" id="CP029149">
    <property type="protein sequence ID" value="QHN64868.1"/>
    <property type="molecule type" value="Genomic_DNA"/>
</dbReference>
<name>A0A6P1QTN6_9FLAO</name>
<organism evidence="1 2">
    <name type="scientific">Bergeyella cardium</name>
    <dbReference type="NCBI Taxonomy" id="1585976"/>
    <lineage>
        <taxon>Bacteria</taxon>
        <taxon>Pseudomonadati</taxon>
        <taxon>Bacteroidota</taxon>
        <taxon>Flavobacteriia</taxon>
        <taxon>Flavobacteriales</taxon>
        <taxon>Weeksellaceae</taxon>
        <taxon>Bergeyella</taxon>
    </lineage>
</organism>